<feature type="compositionally biased region" description="Polar residues" evidence="1">
    <location>
        <begin position="20"/>
        <end position="29"/>
    </location>
</feature>
<keyword evidence="3" id="KW-1185">Reference proteome</keyword>
<feature type="compositionally biased region" description="Low complexity" evidence="1">
    <location>
        <begin position="71"/>
        <end position="106"/>
    </location>
</feature>
<organism evidence="2 3">
    <name type="scientific">Lecanosticta acicola</name>
    <dbReference type="NCBI Taxonomy" id="111012"/>
    <lineage>
        <taxon>Eukaryota</taxon>
        <taxon>Fungi</taxon>
        <taxon>Dikarya</taxon>
        <taxon>Ascomycota</taxon>
        <taxon>Pezizomycotina</taxon>
        <taxon>Dothideomycetes</taxon>
        <taxon>Dothideomycetidae</taxon>
        <taxon>Mycosphaerellales</taxon>
        <taxon>Mycosphaerellaceae</taxon>
        <taxon>Lecanosticta</taxon>
    </lineage>
</organism>
<dbReference type="Proteomes" id="UP001296104">
    <property type="component" value="Unassembled WGS sequence"/>
</dbReference>
<sequence length="202" mass="22469">MSEERSLFNPPPETSKMKRSNSSTRSVHSVASVPGSKSSRRARVWSLLGRRRNDARADSPTLRFPRFSSMGSIASGDSTSTTSSDKSTTSSISTVSKRSMKSSRSTLPDLTDLDLFGVKLPPTEEQLAPTAPNGVELAGRAYRVPEPIDKEFYRDLTMLEDEELIRKYGLIQVTDTEEAASEPKQSKPEISRFAYLDPFRSW</sequence>
<comment type="caution">
    <text evidence="2">The sequence shown here is derived from an EMBL/GenBank/DDBJ whole genome shotgun (WGS) entry which is preliminary data.</text>
</comment>
<reference evidence="2" key="1">
    <citation type="submission" date="2023-11" db="EMBL/GenBank/DDBJ databases">
        <authorList>
            <person name="Alioto T."/>
            <person name="Alioto T."/>
            <person name="Gomez Garrido J."/>
        </authorList>
    </citation>
    <scope>NUCLEOTIDE SEQUENCE</scope>
</reference>
<evidence type="ECO:0000256" key="1">
    <source>
        <dbReference type="SAM" id="MobiDB-lite"/>
    </source>
</evidence>
<accession>A0AAI8Z5H7</accession>
<dbReference type="EMBL" id="CAVMBE010000070">
    <property type="protein sequence ID" value="CAK4032792.1"/>
    <property type="molecule type" value="Genomic_DNA"/>
</dbReference>
<gene>
    <name evidence="2" type="ORF">LECACI_7A007950</name>
</gene>
<protein>
    <submittedName>
        <fullName evidence="2">Uncharacterized protein</fullName>
    </submittedName>
</protein>
<feature type="region of interest" description="Disordered" evidence="1">
    <location>
        <begin position="1"/>
        <end position="107"/>
    </location>
</feature>
<evidence type="ECO:0000313" key="2">
    <source>
        <dbReference type="EMBL" id="CAK4032792.1"/>
    </source>
</evidence>
<name>A0AAI8Z5H7_9PEZI</name>
<proteinExistence type="predicted"/>
<evidence type="ECO:0000313" key="3">
    <source>
        <dbReference type="Proteomes" id="UP001296104"/>
    </source>
</evidence>
<dbReference type="AlphaFoldDB" id="A0AAI8Z5H7"/>